<accession>A0A0J6SZ42</accession>
<dbReference type="OrthoDB" id="9804460at2"/>
<dbReference type="AlphaFoldDB" id="A0A0J6SZ42"/>
<dbReference type="Pfam" id="PF01656">
    <property type="entry name" value="CbiA"/>
    <property type="match status" value="1"/>
</dbReference>
<sequence>MLKIIALVSTKGGVGKTTTAINLAAVYARRGLRVVLIDADPEGHAAAIGSLGRLPYSVVAIPLYADQDIGDWIVAIQNTAAEHDIAVIDAPGVRGPTYGAALGLAHLVVIPVGAGLLDSRGAAPTVALARHQRAAHGRPLTLVVPSRVDRRTLSGRDLAETLAVLGEPVGPAIGARAAISDAISDGDPVALPAAVREYEALADTIKKMMEACN</sequence>
<name>A0A0J6SZ42_9HYPH</name>
<reference evidence="2 3" key="1">
    <citation type="submission" date="2015-03" db="EMBL/GenBank/DDBJ databases">
        <title>Genome sequencing of Methylobacterium variabile DSM 16961.</title>
        <authorList>
            <person name="Chaudhry V."/>
            <person name="Patil P.B."/>
        </authorList>
    </citation>
    <scope>NUCLEOTIDE SEQUENCE [LARGE SCALE GENOMIC DNA]</scope>
    <source>
        <strain evidence="2 3">DSM 16961</strain>
    </source>
</reference>
<dbReference type="PANTHER" id="PTHR13696:SF52">
    <property type="entry name" value="PARA FAMILY PROTEIN CT_582"/>
    <property type="match status" value="1"/>
</dbReference>
<proteinExistence type="predicted"/>
<organism evidence="2 3">
    <name type="scientific">Methylobacterium variabile</name>
    <dbReference type="NCBI Taxonomy" id="298794"/>
    <lineage>
        <taxon>Bacteria</taxon>
        <taxon>Pseudomonadati</taxon>
        <taxon>Pseudomonadota</taxon>
        <taxon>Alphaproteobacteria</taxon>
        <taxon>Hyphomicrobiales</taxon>
        <taxon>Methylobacteriaceae</taxon>
        <taxon>Methylobacterium</taxon>
    </lineage>
</organism>
<evidence type="ECO:0000313" key="3">
    <source>
        <dbReference type="Proteomes" id="UP000035955"/>
    </source>
</evidence>
<dbReference type="InterPro" id="IPR027417">
    <property type="entry name" value="P-loop_NTPase"/>
</dbReference>
<dbReference type="RefSeq" id="WP_048444367.1">
    <property type="nucleotide sequence ID" value="NZ_LABY01000072.1"/>
</dbReference>
<dbReference type="Gene3D" id="3.40.50.300">
    <property type="entry name" value="P-loop containing nucleotide triphosphate hydrolases"/>
    <property type="match status" value="1"/>
</dbReference>
<dbReference type="CDD" id="cd02042">
    <property type="entry name" value="ParAB_family"/>
    <property type="match status" value="1"/>
</dbReference>
<dbReference type="PANTHER" id="PTHR13696">
    <property type="entry name" value="P-LOOP CONTAINING NUCLEOSIDE TRIPHOSPHATE HYDROLASE"/>
    <property type="match status" value="1"/>
</dbReference>
<protein>
    <recommendedName>
        <fullName evidence="1">CobQ/CobB/MinD/ParA nucleotide binding domain-containing protein</fullName>
    </recommendedName>
</protein>
<dbReference type="Proteomes" id="UP000035955">
    <property type="component" value="Unassembled WGS sequence"/>
</dbReference>
<feature type="domain" description="CobQ/CobB/MinD/ParA nucleotide binding" evidence="1">
    <location>
        <begin position="5"/>
        <end position="189"/>
    </location>
</feature>
<keyword evidence="3" id="KW-1185">Reference proteome</keyword>
<dbReference type="InterPro" id="IPR050678">
    <property type="entry name" value="DNA_Partitioning_ATPase"/>
</dbReference>
<dbReference type="PATRIC" id="fig|298794.3.peg.7032"/>
<dbReference type="SUPFAM" id="SSF52540">
    <property type="entry name" value="P-loop containing nucleoside triphosphate hydrolases"/>
    <property type="match status" value="1"/>
</dbReference>
<evidence type="ECO:0000259" key="1">
    <source>
        <dbReference type="Pfam" id="PF01656"/>
    </source>
</evidence>
<dbReference type="EMBL" id="LABY01000072">
    <property type="protein sequence ID" value="KMO38588.1"/>
    <property type="molecule type" value="Genomic_DNA"/>
</dbReference>
<evidence type="ECO:0000313" key="2">
    <source>
        <dbReference type="EMBL" id="KMO38588.1"/>
    </source>
</evidence>
<gene>
    <name evidence="2" type="ORF">VQ02_11705</name>
</gene>
<dbReference type="PIRSF" id="PIRSF009320">
    <property type="entry name" value="Nuc_binding_HP_1000"/>
    <property type="match status" value="1"/>
</dbReference>
<dbReference type="InterPro" id="IPR002586">
    <property type="entry name" value="CobQ/CobB/MinD/ParA_Nub-bd_dom"/>
</dbReference>
<comment type="caution">
    <text evidence="2">The sequence shown here is derived from an EMBL/GenBank/DDBJ whole genome shotgun (WGS) entry which is preliminary data.</text>
</comment>